<organism evidence="2 3">
    <name type="scientific">Phaseolus angularis</name>
    <name type="common">Azuki bean</name>
    <name type="synonym">Vigna angularis</name>
    <dbReference type="NCBI Taxonomy" id="3914"/>
    <lineage>
        <taxon>Eukaryota</taxon>
        <taxon>Viridiplantae</taxon>
        <taxon>Streptophyta</taxon>
        <taxon>Embryophyta</taxon>
        <taxon>Tracheophyta</taxon>
        <taxon>Spermatophyta</taxon>
        <taxon>Magnoliopsida</taxon>
        <taxon>eudicotyledons</taxon>
        <taxon>Gunneridae</taxon>
        <taxon>Pentapetalae</taxon>
        <taxon>rosids</taxon>
        <taxon>fabids</taxon>
        <taxon>Fabales</taxon>
        <taxon>Fabaceae</taxon>
        <taxon>Papilionoideae</taxon>
        <taxon>50 kb inversion clade</taxon>
        <taxon>NPAAA clade</taxon>
        <taxon>indigoferoid/millettioid clade</taxon>
        <taxon>Phaseoleae</taxon>
        <taxon>Vigna</taxon>
    </lineage>
</organism>
<evidence type="ECO:0008006" key="4">
    <source>
        <dbReference type="Google" id="ProtNLM"/>
    </source>
</evidence>
<sequence>MFLAVFFSGLWTWLCWPPMAATSLHLLDRVKVGGCVAGPPCCHELLDGRKLLQGWAVSLAADVKVELLVDRGASSWTCWTAPSSFNVHLSKVAASLGGSCMGP</sequence>
<dbReference type="AlphaFoldDB" id="A0A0L9VSH6"/>
<accession>A0A0L9VSH6</accession>
<reference evidence="3" key="1">
    <citation type="journal article" date="2015" name="Proc. Natl. Acad. Sci. U.S.A.">
        <title>Genome sequencing of adzuki bean (Vigna angularis) provides insight into high starch and low fat accumulation and domestication.</title>
        <authorList>
            <person name="Yang K."/>
            <person name="Tian Z."/>
            <person name="Chen C."/>
            <person name="Luo L."/>
            <person name="Zhao B."/>
            <person name="Wang Z."/>
            <person name="Yu L."/>
            <person name="Li Y."/>
            <person name="Sun Y."/>
            <person name="Li W."/>
            <person name="Chen Y."/>
            <person name="Li Y."/>
            <person name="Zhang Y."/>
            <person name="Ai D."/>
            <person name="Zhao J."/>
            <person name="Shang C."/>
            <person name="Ma Y."/>
            <person name="Wu B."/>
            <person name="Wang M."/>
            <person name="Gao L."/>
            <person name="Sun D."/>
            <person name="Zhang P."/>
            <person name="Guo F."/>
            <person name="Wang W."/>
            <person name="Li Y."/>
            <person name="Wang J."/>
            <person name="Varshney R.K."/>
            <person name="Wang J."/>
            <person name="Ling H.Q."/>
            <person name="Wan P."/>
        </authorList>
    </citation>
    <scope>NUCLEOTIDE SEQUENCE</scope>
    <source>
        <strain evidence="3">cv. Jingnong 6</strain>
    </source>
</reference>
<gene>
    <name evidence="2" type="ORF">LR48_Vigan11g074700</name>
</gene>
<proteinExistence type="predicted"/>
<feature type="signal peptide" evidence="1">
    <location>
        <begin position="1"/>
        <end position="21"/>
    </location>
</feature>
<dbReference type="EMBL" id="CM003381">
    <property type="protein sequence ID" value="KOM57714.1"/>
    <property type="molecule type" value="Genomic_DNA"/>
</dbReference>
<name>A0A0L9VSH6_PHAAN</name>
<dbReference type="Gramene" id="KOM57714">
    <property type="protein sequence ID" value="KOM57714"/>
    <property type="gene ID" value="LR48_Vigan11g074700"/>
</dbReference>
<evidence type="ECO:0000256" key="1">
    <source>
        <dbReference type="SAM" id="SignalP"/>
    </source>
</evidence>
<dbReference type="Proteomes" id="UP000053144">
    <property type="component" value="Chromosome 11"/>
</dbReference>
<evidence type="ECO:0000313" key="3">
    <source>
        <dbReference type="Proteomes" id="UP000053144"/>
    </source>
</evidence>
<feature type="chain" id="PRO_5005597091" description="Secreted protein" evidence="1">
    <location>
        <begin position="22"/>
        <end position="103"/>
    </location>
</feature>
<keyword evidence="1" id="KW-0732">Signal</keyword>
<evidence type="ECO:0000313" key="2">
    <source>
        <dbReference type="EMBL" id="KOM57714.1"/>
    </source>
</evidence>
<protein>
    <recommendedName>
        <fullName evidence="4">Secreted protein</fullName>
    </recommendedName>
</protein>